<evidence type="ECO:0000256" key="3">
    <source>
        <dbReference type="ARBA" id="ARBA00022475"/>
    </source>
</evidence>
<dbReference type="RefSeq" id="WP_152806738.1">
    <property type="nucleotide sequence ID" value="NZ_WHNX01000049.1"/>
</dbReference>
<evidence type="ECO:0000256" key="5">
    <source>
        <dbReference type="ARBA" id="ARBA00022989"/>
    </source>
</evidence>
<evidence type="ECO:0000259" key="8">
    <source>
        <dbReference type="PROSITE" id="PS50928"/>
    </source>
</evidence>
<name>A0A6A7KDJ1_9FIRM</name>
<dbReference type="Proteomes" id="UP000440004">
    <property type="component" value="Unassembled WGS sequence"/>
</dbReference>
<keyword evidence="10" id="KW-1185">Reference proteome</keyword>
<dbReference type="InterPro" id="IPR035906">
    <property type="entry name" value="MetI-like_sf"/>
</dbReference>
<comment type="caution">
    <text evidence="9">The sequence shown here is derived from an EMBL/GenBank/DDBJ whole genome shotgun (WGS) entry which is preliminary data.</text>
</comment>
<reference evidence="9 10" key="1">
    <citation type="submission" date="2019-10" db="EMBL/GenBank/DDBJ databases">
        <title>Alkalibaculum tamaniensis sp.nov., a new alkaliphilic acetogen, isolated on methoxylated aromatics from a mud volcano.</title>
        <authorList>
            <person name="Khomyakova M.A."/>
            <person name="Merkel A.Y."/>
            <person name="Bonch-Osmolovskaya E.A."/>
            <person name="Slobodkin A.I."/>
        </authorList>
    </citation>
    <scope>NUCLEOTIDE SEQUENCE [LARGE SCALE GENOMIC DNA]</scope>
    <source>
        <strain evidence="9 10">M08DMB</strain>
    </source>
</reference>
<dbReference type="EMBL" id="WHNX01000049">
    <property type="protein sequence ID" value="MPW27227.1"/>
    <property type="molecule type" value="Genomic_DNA"/>
</dbReference>
<dbReference type="PANTHER" id="PTHR43163">
    <property type="entry name" value="DIPEPTIDE TRANSPORT SYSTEM PERMEASE PROTEIN DPPB-RELATED"/>
    <property type="match status" value="1"/>
</dbReference>
<dbReference type="GO" id="GO:0055085">
    <property type="term" value="P:transmembrane transport"/>
    <property type="evidence" value="ECO:0007669"/>
    <property type="project" value="InterPro"/>
</dbReference>
<evidence type="ECO:0000256" key="2">
    <source>
        <dbReference type="ARBA" id="ARBA00022448"/>
    </source>
</evidence>
<feature type="transmembrane region" description="Helical" evidence="7">
    <location>
        <begin position="138"/>
        <end position="164"/>
    </location>
</feature>
<dbReference type="InterPro" id="IPR050036">
    <property type="entry name" value="CntB"/>
</dbReference>
<gene>
    <name evidence="9" type="ORF">GC105_15770</name>
</gene>
<evidence type="ECO:0000313" key="9">
    <source>
        <dbReference type="EMBL" id="MPW27227.1"/>
    </source>
</evidence>
<feature type="transmembrane region" description="Helical" evidence="7">
    <location>
        <begin position="176"/>
        <end position="195"/>
    </location>
</feature>
<feature type="transmembrane region" description="Helical" evidence="7">
    <location>
        <begin position="278"/>
        <end position="301"/>
    </location>
</feature>
<comment type="subcellular location">
    <subcellularLocation>
        <location evidence="1 7">Cell membrane</location>
        <topology evidence="1 7">Multi-pass membrane protein</topology>
    </subcellularLocation>
</comment>
<evidence type="ECO:0000256" key="6">
    <source>
        <dbReference type="ARBA" id="ARBA00023136"/>
    </source>
</evidence>
<accession>A0A6A7KDJ1</accession>
<dbReference type="InterPro" id="IPR000515">
    <property type="entry name" value="MetI-like"/>
</dbReference>
<feature type="transmembrane region" description="Helical" evidence="7">
    <location>
        <begin position="9"/>
        <end position="29"/>
    </location>
</feature>
<dbReference type="Pfam" id="PF00528">
    <property type="entry name" value="BPD_transp_1"/>
    <property type="match status" value="1"/>
</dbReference>
<dbReference type="AlphaFoldDB" id="A0A6A7KDJ1"/>
<sequence>MKSYIIKRLLWMIPILVGISFFAFLLINLSPSDPAEVALRVNEVTPTEENIAQVREQLGLDKPFMTRYFSWVGSALQGEFGNSYVNNKPVAQEFARAIPATLYLAAVTLVILVVVSVTVGVFCALYEGSLGEKIIRAVLFITTAIPAFWAGILLMWIFAVKLNIFPTTGMTSPSSVVLPAITLSLGYIPTYVRLIRNNMIQNQHKNYVLYAKVRGLKQSTITKHVFKNSIQTSLTAMGMSIPKLIAGTVVIENIFAWPGVGRLCVSAIFNRDFPIIQAYILIMALLCVVCNLLVDIFVAAIDPQMGKET</sequence>
<protein>
    <submittedName>
        <fullName evidence="9">ABC transporter permease subunit</fullName>
    </submittedName>
</protein>
<evidence type="ECO:0000313" key="10">
    <source>
        <dbReference type="Proteomes" id="UP000440004"/>
    </source>
</evidence>
<evidence type="ECO:0000256" key="1">
    <source>
        <dbReference type="ARBA" id="ARBA00004651"/>
    </source>
</evidence>
<keyword evidence="3" id="KW-1003">Cell membrane</keyword>
<dbReference type="GO" id="GO:0005886">
    <property type="term" value="C:plasma membrane"/>
    <property type="evidence" value="ECO:0007669"/>
    <property type="project" value="UniProtKB-SubCell"/>
</dbReference>
<feature type="transmembrane region" description="Helical" evidence="7">
    <location>
        <begin position="102"/>
        <end position="126"/>
    </location>
</feature>
<feature type="domain" description="ABC transmembrane type-1" evidence="8">
    <location>
        <begin position="98"/>
        <end position="294"/>
    </location>
</feature>
<dbReference type="PANTHER" id="PTHR43163:SF6">
    <property type="entry name" value="DIPEPTIDE TRANSPORT SYSTEM PERMEASE PROTEIN DPPB-RELATED"/>
    <property type="match status" value="1"/>
</dbReference>
<organism evidence="9 10">
    <name type="scientific">Alkalibaculum sporogenes</name>
    <dbReference type="NCBI Taxonomy" id="2655001"/>
    <lineage>
        <taxon>Bacteria</taxon>
        <taxon>Bacillati</taxon>
        <taxon>Bacillota</taxon>
        <taxon>Clostridia</taxon>
        <taxon>Eubacteriales</taxon>
        <taxon>Eubacteriaceae</taxon>
        <taxon>Alkalibaculum</taxon>
    </lineage>
</organism>
<comment type="similarity">
    <text evidence="7">Belongs to the binding-protein-dependent transport system permease family.</text>
</comment>
<proteinExistence type="inferred from homology"/>
<evidence type="ECO:0000256" key="7">
    <source>
        <dbReference type="RuleBase" id="RU363032"/>
    </source>
</evidence>
<keyword evidence="2 7" id="KW-0813">Transport</keyword>
<dbReference type="Gene3D" id="1.10.3720.10">
    <property type="entry name" value="MetI-like"/>
    <property type="match status" value="1"/>
</dbReference>
<dbReference type="SUPFAM" id="SSF161098">
    <property type="entry name" value="MetI-like"/>
    <property type="match status" value="1"/>
</dbReference>
<dbReference type="InterPro" id="IPR045621">
    <property type="entry name" value="BPD_transp_1_N"/>
</dbReference>
<evidence type="ECO:0000256" key="4">
    <source>
        <dbReference type="ARBA" id="ARBA00022692"/>
    </source>
</evidence>
<dbReference type="Pfam" id="PF19300">
    <property type="entry name" value="BPD_transp_1_N"/>
    <property type="match status" value="1"/>
</dbReference>
<keyword evidence="6 7" id="KW-0472">Membrane</keyword>
<dbReference type="NCBIfam" id="NF045469">
    <property type="entry name" value="Opp1B"/>
    <property type="match status" value="1"/>
</dbReference>
<dbReference type="PROSITE" id="PS50928">
    <property type="entry name" value="ABC_TM1"/>
    <property type="match status" value="1"/>
</dbReference>
<keyword evidence="4 7" id="KW-0812">Transmembrane</keyword>
<keyword evidence="5 7" id="KW-1133">Transmembrane helix</keyword>